<keyword evidence="12" id="KW-1185">Reference proteome</keyword>
<feature type="transmembrane region" description="Helical" evidence="9">
    <location>
        <begin position="80"/>
        <end position="97"/>
    </location>
</feature>
<organism evidence="11 12">
    <name type="scientific">Phytoactinopolyspora mesophila</name>
    <dbReference type="NCBI Taxonomy" id="2650750"/>
    <lineage>
        <taxon>Bacteria</taxon>
        <taxon>Bacillati</taxon>
        <taxon>Actinomycetota</taxon>
        <taxon>Actinomycetes</taxon>
        <taxon>Jiangellales</taxon>
        <taxon>Jiangellaceae</taxon>
        <taxon>Phytoactinopolyspora</taxon>
    </lineage>
</organism>
<name>A0A7K3LX26_9ACTN</name>
<comment type="similarity">
    <text evidence="8">Belongs to the TRAP transporter small permease family.</text>
</comment>
<evidence type="ECO:0000256" key="9">
    <source>
        <dbReference type="SAM" id="Phobius"/>
    </source>
</evidence>
<evidence type="ECO:0000256" key="1">
    <source>
        <dbReference type="ARBA" id="ARBA00004429"/>
    </source>
</evidence>
<evidence type="ECO:0000256" key="2">
    <source>
        <dbReference type="ARBA" id="ARBA00022448"/>
    </source>
</evidence>
<feature type="transmembrane region" description="Helical" evidence="9">
    <location>
        <begin position="118"/>
        <end position="140"/>
    </location>
</feature>
<dbReference type="PANTHER" id="PTHR35011">
    <property type="entry name" value="2,3-DIKETO-L-GULONATE TRAP TRANSPORTER SMALL PERMEASE PROTEIN YIAM"/>
    <property type="match status" value="1"/>
</dbReference>
<keyword evidence="6 9" id="KW-1133">Transmembrane helix</keyword>
<evidence type="ECO:0000256" key="8">
    <source>
        <dbReference type="ARBA" id="ARBA00038436"/>
    </source>
</evidence>
<evidence type="ECO:0000256" key="3">
    <source>
        <dbReference type="ARBA" id="ARBA00022475"/>
    </source>
</evidence>
<evidence type="ECO:0000259" key="10">
    <source>
        <dbReference type="Pfam" id="PF04290"/>
    </source>
</evidence>
<evidence type="ECO:0000256" key="6">
    <source>
        <dbReference type="ARBA" id="ARBA00022989"/>
    </source>
</evidence>
<dbReference type="Pfam" id="PF04290">
    <property type="entry name" value="DctQ"/>
    <property type="match status" value="1"/>
</dbReference>
<feature type="domain" description="Tripartite ATP-independent periplasmic transporters DctQ component" evidence="10">
    <location>
        <begin position="57"/>
        <end position="186"/>
    </location>
</feature>
<feature type="transmembrane region" description="Helical" evidence="9">
    <location>
        <begin position="160"/>
        <end position="179"/>
    </location>
</feature>
<keyword evidence="5 9" id="KW-0812">Transmembrane</keyword>
<evidence type="ECO:0000313" key="11">
    <source>
        <dbReference type="EMBL" id="NDL55579.1"/>
    </source>
</evidence>
<keyword evidence="7 9" id="KW-0472">Membrane</keyword>
<dbReference type="RefSeq" id="WP_162448279.1">
    <property type="nucleotide sequence ID" value="NZ_WLZY01000001.1"/>
</dbReference>
<evidence type="ECO:0000313" key="12">
    <source>
        <dbReference type="Proteomes" id="UP000460435"/>
    </source>
</evidence>
<sequence>MTEPTPGYPGDEEPAEPVRAVTAEQLRERHGGPLTRALVRVNTVLHLVAGVVMVALLLWTVGDIVGRAVFSHPLRGTIEMTELAVVVLVYLGLALTEDRDRHITVDLLYVRLGATGQLVLRVFAGVVAFVVVSVMTWRLWQYAEQLDAGGFTTGILRIPLYPVALLAVLGSSAFALAILSKTILAVKALAERN</sequence>
<dbReference type="InterPro" id="IPR007387">
    <property type="entry name" value="TRAP_DctQ"/>
</dbReference>
<dbReference type="InterPro" id="IPR055348">
    <property type="entry name" value="DctQ"/>
</dbReference>
<keyword evidence="3" id="KW-1003">Cell membrane</keyword>
<evidence type="ECO:0000256" key="4">
    <source>
        <dbReference type="ARBA" id="ARBA00022519"/>
    </source>
</evidence>
<dbReference type="Proteomes" id="UP000460435">
    <property type="component" value="Unassembled WGS sequence"/>
</dbReference>
<accession>A0A7K3LX26</accession>
<feature type="transmembrane region" description="Helical" evidence="9">
    <location>
        <begin position="37"/>
        <end position="60"/>
    </location>
</feature>
<reference evidence="11 12" key="1">
    <citation type="submission" date="2019-11" db="EMBL/GenBank/DDBJ databases">
        <authorList>
            <person name="Li X.-J."/>
            <person name="Feng X.-M."/>
        </authorList>
    </citation>
    <scope>NUCLEOTIDE SEQUENCE [LARGE SCALE GENOMIC DNA]</scope>
    <source>
        <strain evidence="11 12">XMNu-373</strain>
    </source>
</reference>
<dbReference type="GO" id="GO:0015740">
    <property type="term" value="P:C4-dicarboxylate transport"/>
    <property type="evidence" value="ECO:0007669"/>
    <property type="project" value="TreeGrafter"/>
</dbReference>
<dbReference type="PANTHER" id="PTHR35011:SF2">
    <property type="entry name" value="2,3-DIKETO-L-GULONATE TRAP TRANSPORTER SMALL PERMEASE PROTEIN YIAM"/>
    <property type="match status" value="1"/>
</dbReference>
<comment type="subcellular location">
    <subcellularLocation>
        <location evidence="1">Cell inner membrane</location>
        <topology evidence="1">Multi-pass membrane protein</topology>
    </subcellularLocation>
</comment>
<comment type="caution">
    <text evidence="11">The sequence shown here is derived from an EMBL/GenBank/DDBJ whole genome shotgun (WGS) entry which is preliminary data.</text>
</comment>
<protein>
    <submittedName>
        <fullName evidence="11">TRAP transporter small permease subunit</fullName>
    </submittedName>
</protein>
<dbReference type="EMBL" id="WLZY01000001">
    <property type="protein sequence ID" value="NDL55579.1"/>
    <property type="molecule type" value="Genomic_DNA"/>
</dbReference>
<dbReference type="GO" id="GO:0022857">
    <property type="term" value="F:transmembrane transporter activity"/>
    <property type="evidence" value="ECO:0007669"/>
    <property type="project" value="TreeGrafter"/>
</dbReference>
<keyword evidence="2" id="KW-0813">Transport</keyword>
<evidence type="ECO:0000256" key="7">
    <source>
        <dbReference type="ARBA" id="ARBA00023136"/>
    </source>
</evidence>
<gene>
    <name evidence="11" type="ORF">F7O44_00675</name>
</gene>
<evidence type="ECO:0000256" key="5">
    <source>
        <dbReference type="ARBA" id="ARBA00022692"/>
    </source>
</evidence>
<dbReference type="AlphaFoldDB" id="A0A7K3LX26"/>
<keyword evidence="4" id="KW-0997">Cell inner membrane</keyword>
<proteinExistence type="inferred from homology"/>
<dbReference type="GO" id="GO:0005886">
    <property type="term" value="C:plasma membrane"/>
    <property type="evidence" value="ECO:0007669"/>
    <property type="project" value="UniProtKB-SubCell"/>
</dbReference>